<organism evidence="13 14">
    <name type="scientific">Mesorhizobium alhagi CCNWXJ12-2</name>
    <dbReference type="NCBI Taxonomy" id="1107882"/>
    <lineage>
        <taxon>Bacteria</taxon>
        <taxon>Pseudomonadati</taxon>
        <taxon>Pseudomonadota</taxon>
        <taxon>Alphaproteobacteria</taxon>
        <taxon>Hyphomicrobiales</taxon>
        <taxon>Phyllobacteriaceae</taxon>
        <taxon>Allomesorhizobium</taxon>
    </lineage>
</organism>
<dbReference type="PANTHER" id="PTHR22789:SF0">
    <property type="entry name" value="3-OXO-TETRONATE 4-PHOSPHATE DECARBOXYLASE-RELATED"/>
    <property type="match status" value="1"/>
</dbReference>
<evidence type="ECO:0000313" key="13">
    <source>
        <dbReference type="EMBL" id="EHK52816.1"/>
    </source>
</evidence>
<comment type="cofactor">
    <cofactor evidence="1">
        <name>Zn(2+)</name>
        <dbReference type="ChEBI" id="CHEBI:29105"/>
    </cofactor>
</comment>
<dbReference type="NCBIfam" id="NF043034">
    <property type="entry name" value="OxoTetrPhDc"/>
    <property type="match status" value="1"/>
</dbReference>
<evidence type="ECO:0000256" key="4">
    <source>
        <dbReference type="ARBA" id="ARBA00022833"/>
    </source>
</evidence>
<evidence type="ECO:0000256" key="8">
    <source>
        <dbReference type="ARBA" id="ARBA00044772"/>
    </source>
</evidence>
<keyword evidence="14" id="KW-1185">Reference proteome</keyword>
<comment type="catalytic activity">
    <reaction evidence="11">
        <text>3-dehydro-4-O-phospho-L-erythronate + H(+) = dihydroxyacetone phosphate + CO2</text>
        <dbReference type="Rhea" id="RHEA:52404"/>
        <dbReference type="ChEBI" id="CHEBI:15378"/>
        <dbReference type="ChEBI" id="CHEBI:16526"/>
        <dbReference type="ChEBI" id="CHEBI:57642"/>
        <dbReference type="ChEBI" id="CHEBI:136592"/>
        <dbReference type="EC" id="4.1.1.104"/>
    </reaction>
</comment>
<dbReference type="FunFam" id="3.40.225.10:FF:000008">
    <property type="entry name" value="Sugar aldolase"/>
    <property type="match status" value="1"/>
</dbReference>
<dbReference type="OrthoDB" id="5500703at2"/>
<evidence type="ECO:0000256" key="9">
    <source>
        <dbReference type="ARBA" id="ARBA00044803"/>
    </source>
</evidence>
<comment type="catalytic activity">
    <reaction evidence="10">
        <text>3-dehydro-4-O-phospho-D-erythronate + H(+) = dihydroxyacetone phosphate + CO2</text>
        <dbReference type="Rhea" id="RHEA:52416"/>
        <dbReference type="ChEBI" id="CHEBI:15378"/>
        <dbReference type="ChEBI" id="CHEBI:16526"/>
        <dbReference type="ChEBI" id="CHEBI:57642"/>
        <dbReference type="ChEBI" id="CHEBI:136593"/>
        <dbReference type="EC" id="4.1.1.104"/>
    </reaction>
</comment>
<dbReference type="InterPro" id="IPR050197">
    <property type="entry name" value="Aldolase_class_II_sugar_metab"/>
</dbReference>
<dbReference type="AlphaFoldDB" id="H0I2A6"/>
<evidence type="ECO:0000256" key="2">
    <source>
        <dbReference type="ARBA" id="ARBA00010037"/>
    </source>
</evidence>
<keyword evidence="6" id="KW-0119">Carbohydrate metabolism</keyword>
<evidence type="ECO:0000256" key="6">
    <source>
        <dbReference type="ARBA" id="ARBA00023277"/>
    </source>
</evidence>
<dbReference type="Proteomes" id="UP000003250">
    <property type="component" value="Unassembled WGS sequence"/>
</dbReference>
<name>H0I2A6_9HYPH</name>
<evidence type="ECO:0000259" key="12">
    <source>
        <dbReference type="SMART" id="SM01007"/>
    </source>
</evidence>
<evidence type="ECO:0000313" key="14">
    <source>
        <dbReference type="Proteomes" id="UP000003250"/>
    </source>
</evidence>
<feature type="domain" description="Class II aldolase/adducin N-terminal" evidence="12">
    <location>
        <begin position="8"/>
        <end position="186"/>
    </location>
</feature>
<dbReference type="GO" id="GO:0005829">
    <property type="term" value="C:cytosol"/>
    <property type="evidence" value="ECO:0007669"/>
    <property type="project" value="TreeGrafter"/>
</dbReference>
<evidence type="ECO:0000256" key="11">
    <source>
        <dbReference type="ARBA" id="ARBA00048603"/>
    </source>
</evidence>
<comment type="function">
    <text evidence="7">Catalyzes the decarboxylation of 3-oxo-tetronate 4-phosphate to dihydroxyacetone phosphate (DHAP) and CO(2).</text>
</comment>
<dbReference type="InterPro" id="IPR001303">
    <property type="entry name" value="Aldolase_II/adducin_N"/>
</dbReference>
<dbReference type="GO" id="GO:0046872">
    <property type="term" value="F:metal ion binding"/>
    <property type="evidence" value="ECO:0007669"/>
    <property type="project" value="UniProtKB-KW"/>
</dbReference>
<reference evidence="13 14" key="1">
    <citation type="journal article" date="2012" name="J. Bacteriol.">
        <title>Draft Genome Sequence of Mesorhizobium alhagi CCNWXJ12-2T, a Novel Salt-Resistant Species Isolated from the Desert of Northwestern China.</title>
        <authorList>
            <person name="Zhou M."/>
            <person name="Chen W."/>
            <person name="Chen H."/>
            <person name="Wei G."/>
        </authorList>
    </citation>
    <scope>NUCLEOTIDE SEQUENCE [LARGE SCALE GENOMIC DNA]</scope>
    <source>
        <strain evidence="13 14">CCNWXJ12-2</strain>
    </source>
</reference>
<dbReference type="RefSeq" id="WP_008840163.1">
    <property type="nucleotide sequence ID" value="NZ_AHAM01000300.1"/>
</dbReference>
<dbReference type="GO" id="GO:0019323">
    <property type="term" value="P:pentose catabolic process"/>
    <property type="evidence" value="ECO:0007669"/>
    <property type="project" value="InterPro"/>
</dbReference>
<gene>
    <name evidence="13" type="ORF">MAXJ12_33029</name>
</gene>
<sequence>MTEAALREKVARLGKSMFDRGLMFGSPGNISVRLADGWLMTPTGTSLGALDPARLAKIDAAGQLVGGDPPTKEAFLHPVVYDRRARAGAVVHLHSTHSVAVSCLCGVDHSNVLPPLTAYYVMRVGTLPLIPYFAPGDIDLARAVGELASRHHAVLLANHGPVVAGKTLDDAVYATEELEETAKLFLALRGMATRPLTQAQVDDLQKRYPLNFSGRQRALCC</sequence>
<dbReference type="EMBL" id="AHAM01000300">
    <property type="protein sequence ID" value="EHK52816.1"/>
    <property type="molecule type" value="Genomic_DNA"/>
</dbReference>
<keyword evidence="5" id="KW-0456">Lyase</keyword>
<dbReference type="PANTHER" id="PTHR22789">
    <property type="entry name" value="FUCULOSE PHOSPHATE ALDOLASE"/>
    <property type="match status" value="1"/>
</dbReference>
<evidence type="ECO:0000256" key="7">
    <source>
        <dbReference type="ARBA" id="ARBA00044745"/>
    </source>
</evidence>
<dbReference type="Gene3D" id="3.40.225.10">
    <property type="entry name" value="Class II aldolase/adducin N-terminal domain"/>
    <property type="match status" value="1"/>
</dbReference>
<dbReference type="SMART" id="SM01007">
    <property type="entry name" value="Aldolase_II"/>
    <property type="match status" value="1"/>
</dbReference>
<evidence type="ECO:0000256" key="10">
    <source>
        <dbReference type="ARBA" id="ARBA00047520"/>
    </source>
</evidence>
<dbReference type="GO" id="GO:0016832">
    <property type="term" value="F:aldehyde-lyase activity"/>
    <property type="evidence" value="ECO:0007669"/>
    <property type="project" value="InterPro"/>
</dbReference>
<evidence type="ECO:0000256" key="5">
    <source>
        <dbReference type="ARBA" id="ARBA00023239"/>
    </source>
</evidence>
<comment type="similarity">
    <text evidence="2">Belongs to the aldolase class II family. AraD/FucA subfamily.</text>
</comment>
<keyword evidence="3" id="KW-0479">Metal-binding</keyword>
<accession>H0I2A6</accession>
<protein>
    <recommendedName>
        <fullName evidence="9">3-oxo-tetronate 4-phosphate decarboxylase</fullName>
        <ecNumber evidence="8">4.1.1.104</ecNumber>
    </recommendedName>
</protein>
<evidence type="ECO:0000256" key="1">
    <source>
        <dbReference type="ARBA" id="ARBA00001947"/>
    </source>
</evidence>
<dbReference type="Pfam" id="PF00596">
    <property type="entry name" value="Aldolase_II"/>
    <property type="match status" value="1"/>
</dbReference>
<dbReference type="InterPro" id="IPR050013">
    <property type="entry name" value="OtnC"/>
</dbReference>
<dbReference type="NCBIfam" id="NF006000">
    <property type="entry name" value="PRK08130.1"/>
    <property type="match status" value="1"/>
</dbReference>
<dbReference type="SUPFAM" id="SSF53639">
    <property type="entry name" value="AraD/HMP-PK domain-like"/>
    <property type="match status" value="1"/>
</dbReference>
<dbReference type="InterPro" id="IPR036409">
    <property type="entry name" value="Aldolase_II/adducin_N_sf"/>
</dbReference>
<dbReference type="PATRIC" id="fig|1107882.3.peg.6381"/>
<dbReference type="EC" id="4.1.1.104" evidence="8"/>
<proteinExistence type="inferred from homology"/>
<evidence type="ECO:0000256" key="3">
    <source>
        <dbReference type="ARBA" id="ARBA00022723"/>
    </source>
</evidence>
<keyword evidence="4" id="KW-0862">Zinc</keyword>